<accession>A0A443NJV9</accession>
<feature type="repeat" description="PPR" evidence="3">
    <location>
        <begin position="101"/>
        <end position="135"/>
    </location>
</feature>
<feature type="repeat" description="PPR" evidence="3">
    <location>
        <begin position="441"/>
        <end position="475"/>
    </location>
</feature>
<comment type="similarity">
    <text evidence="2">Belongs to the PPR family. PCMP-E subfamily.</text>
</comment>
<keyword evidence="1" id="KW-0677">Repeat</keyword>
<dbReference type="FunFam" id="1.25.40.10:FF:000344">
    <property type="entry name" value="Pentatricopeptide repeat-containing protein"/>
    <property type="match status" value="1"/>
</dbReference>
<keyword evidence="5" id="KW-1185">Reference proteome</keyword>
<dbReference type="InterPro" id="IPR046960">
    <property type="entry name" value="PPR_At4g14850-like_plant"/>
</dbReference>
<organism evidence="4 5">
    <name type="scientific">Cinnamomum micranthum f. kanehirae</name>
    <dbReference type="NCBI Taxonomy" id="337451"/>
    <lineage>
        <taxon>Eukaryota</taxon>
        <taxon>Viridiplantae</taxon>
        <taxon>Streptophyta</taxon>
        <taxon>Embryophyta</taxon>
        <taxon>Tracheophyta</taxon>
        <taxon>Spermatophyta</taxon>
        <taxon>Magnoliopsida</taxon>
        <taxon>Magnoliidae</taxon>
        <taxon>Laurales</taxon>
        <taxon>Lauraceae</taxon>
        <taxon>Cinnamomum</taxon>
    </lineage>
</organism>
<dbReference type="Pfam" id="PF13041">
    <property type="entry name" value="PPR_2"/>
    <property type="match status" value="2"/>
</dbReference>
<dbReference type="STRING" id="337451.A0A443NJV9"/>
<proteinExistence type="inferred from homology"/>
<dbReference type="FunFam" id="1.25.40.10:FF:000196">
    <property type="entry name" value="Pentatricopeptide repeat-containing protein At4g14850"/>
    <property type="match status" value="1"/>
</dbReference>
<dbReference type="FunFam" id="1.25.40.10:FF:000090">
    <property type="entry name" value="Pentatricopeptide repeat-containing protein, chloroplastic"/>
    <property type="match status" value="1"/>
</dbReference>
<evidence type="ECO:0000313" key="5">
    <source>
        <dbReference type="Proteomes" id="UP000283530"/>
    </source>
</evidence>
<dbReference type="InterPro" id="IPR046848">
    <property type="entry name" value="E_motif"/>
</dbReference>
<gene>
    <name evidence="4" type="ORF">CKAN_00735700</name>
</gene>
<dbReference type="FunFam" id="1.25.40.10:FF:001175">
    <property type="entry name" value="Pentatricopeptide repeat-containing protein At1g19720"/>
    <property type="match status" value="1"/>
</dbReference>
<reference evidence="4 5" key="1">
    <citation type="journal article" date="2019" name="Nat. Plants">
        <title>Stout camphor tree genome fills gaps in understanding of flowering plant genome evolution.</title>
        <authorList>
            <person name="Chaw S.M."/>
            <person name="Liu Y.C."/>
            <person name="Wu Y.W."/>
            <person name="Wang H.Y."/>
            <person name="Lin C.I."/>
            <person name="Wu C.S."/>
            <person name="Ke H.M."/>
            <person name="Chang L.Y."/>
            <person name="Hsu C.Y."/>
            <person name="Yang H.T."/>
            <person name="Sudianto E."/>
            <person name="Hsu M.H."/>
            <person name="Wu K.P."/>
            <person name="Wang L.N."/>
            <person name="Leebens-Mack J.H."/>
            <person name="Tsai I.J."/>
        </authorList>
    </citation>
    <scope>NUCLEOTIDE SEQUENCE [LARGE SCALE GENOMIC DNA]</scope>
    <source>
        <strain evidence="5">cv. Chaw 1501</strain>
        <tissue evidence="4">Young leaves</tissue>
    </source>
</reference>
<dbReference type="PROSITE" id="PS51375">
    <property type="entry name" value="PPR"/>
    <property type="match status" value="5"/>
</dbReference>
<dbReference type="Pfam" id="PF01535">
    <property type="entry name" value="PPR"/>
    <property type="match status" value="2"/>
</dbReference>
<dbReference type="Proteomes" id="UP000283530">
    <property type="component" value="Unassembled WGS sequence"/>
</dbReference>
<dbReference type="SUPFAM" id="SSF48452">
    <property type="entry name" value="TPR-like"/>
    <property type="match status" value="1"/>
</dbReference>
<name>A0A443NJV9_9MAGN</name>
<dbReference type="PANTHER" id="PTHR47926:SF424">
    <property type="entry name" value="PENTACOTRIPEPTIDE-REPEAT REGION OF PRORP DOMAIN-CONTAINING PROTEIN"/>
    <property type="match status" value="1"/>
</dbReference>
<protein>
    <submittedName>
        <fullName evidence="4">Pentatricopeptide repeat-containing protein</fullName>
    </submittedName>
</protein>
<dbReference type="EMBL" id="QPKB01000003">
    <property type="protein sequence ID" value="RWR78809.1"/>
    <property type="molecule type" value="Genomic_DNA"/>
</dbReference>
<dbReference type="InterPro" id="IPR011990">
    <property type="entry name" value="TPR-like_helical_dom_sf"/>
</dbReference>
<dbReference type="NCBIfam" id="TIGR00756">
    <property type="entry name" value="PPR"/>
    <property type="match status" value="4"/>
</dbReference>
<comment type="caution">
    <text evidence="4">The sequence shown here is derived from an EMBL/GenBank/DDBJ whole genome shotgun (WGS) entry which is preliminary data.</text>
</comment>
<evidence type="ECO:0000256" key="1">
    <source>
        <dbReference type="ARBA" id="ARBA00022737"/>
    </source>
</evidence>
<dbReference type="Gene3D" id="1.25.40.10">
    <property type="entry name" value="Tetratricopeptide repeat domain"/>
    <property type="match status" value="5"/>
</dbReference>
<evidence type="ECO:0000256" key="2">
    <source>
        <dbReference type="ARBA" id="ARBA00061659"/>
    </source>
</evidence>
<evidence type="ECO:0000313" key="4">
    <source>
        <dbReference type="EMBL" id="RWR78809.1"/>
    </source>
</evidence>
<dbReference type="InterPro" id="IPR002885">
    <property type="entry name" value="PPR_rpt"/>
</dbReference>
<dbReference type="OrthoDB" id="185373at2759"/>
<dbReference type="GO" id="GO:0003723">
    <property type="term" value="F:RNA binding"/>
    <property type="evidence" value="ECO:0007669"/>
    <property type="project" value="InterPro"/>
</dbReference>
<feature type="repeat" description="PPR" evidence="3">
    <location>
        <begin position="337"/>
        <end position="371"/>
    </location>
</feature>
<feature type="repeat" description="PPR" evidence="3">
    <location>
        <begin position="302"/>
        <end position="336"/>
    </location>
</feature>
<evidence type="ECO:0000256" key="3">
    <source>
        <dbReference type="PROSITE-ProRule" id="PRU00708"/>
    </source>
</evidence>
<dbReference type="AlphaFoldDB" id="A0A443NJV9"/>
<dbReference type="PANTHER" id="PTHR47926">
    <property type="entry name" value="PENTATRICOPEPTIDE REPEAT-CONTAINING PROTEIN"/>
    <property type="match status" value="1"/>
</dbReference>
<sequence length="625" mass="68922">MSRSSIIRQLVLDGFYAEALFSYTRFHASGFFPNNFTFPSLLKACAKLKSPSQAQTIHAHLLKMGFLHTHIYTATALTDAYMKLHLLEDAVKVFHNIPQRNLASLNAVISGFSQNGCFKEALGAFKMVGIGGFQPNSVTLASVLPACEIAEQGLQIHGFAIKLGHEMDVYVGTAALTMYCNCGELGSAVRVFELIPEKNLVSYNALISGLLTNGCPHMVLDIFKRVRGETFWEKPSSVTWVSLLSMCSVLSALQLGRQIHCFMLKNEVDVDVHIGTALVDMYSKCGSLRWAYQIFLALSEKNIVTWNSILSGMLLHGHCENAVHLFHQLKSEGLDPDITTWNLMISGFSQLGNAVEAFRFFKKMQLSGGVNPTLKSITSLLTACSATTDLQHGMEIHCYIVRTSIENDAFILTALVDMYMKCGFSSRARRIFDQVAKKFDDPALWNAMIAGHGLNGENQSAVEIFGQMQEAGITPNSATFVSVISACGHAGWVEKGQELFNTMSTDYGINPNAEHLACMVDLLSRAGHLNEAFDLIHKIPEPPASVFSSLLGASRCHSNAKLGQIAAEKLLELEPNNPSAFVILSNIYAEQRRWGEVERLRELMKDRGLKKVPGYSWMGTRAEIT</sequence>
<dbReference type="GO" id="GO:0009451">
    <property type="term" value="P:RNA modification"/>
    <property type="evidence" value="ECO:0007669"/>
    <property type="project" value="InterPro"/>
</dbReference>
<feature type="repeat" description="PPR" evidence="3">
    <location>
        <begin position="577"/>
        <end position="611"/>
    </location>
</feature>
<dbReference type="Pfam" id="PF20431">
    <property type="entry name" value="E_motif"/>
    <property type="match status" value="1"/>
</dbReference>